<evidence type="ECO:0000256" key="3">
    <source>
        <dbReference type="ARBA" id="ARBA00022448"/>
    </source>
</evidence>
<dbReference type="InterPro" id="IPR002553">
    <property type="entry name" value="Clathrin/coatomer_adapt-like_N"/>
</dbReference>
<dbReference type="Proteomes" id="UP001378592">
    <property type="component" value="Unassembled WGS sequence"/>
</dbReference>
<comment type="subcellular location">
    <subcellularLocation>
        <location evidence="1">Endomembrane system</location>
    </subcellularLocation>
</comment>
<evidence type="ECO:0000256" key="2">
    <source>
        <dbReference type="ARBA" id="ARBA00006613"/>
    </source>
</evidence>
<keyword evidence="3" id="KW-0813">Transport</keyword>
<dbReference type="GO" id="GO:0010008">
    <property type="term" value="C:endosome membrane"/>
    <property type="evidence" value="ECO:0007669"/>
    <property type="project" value="TreeGrafter"/>
</dbReference>
<name>A0AAN9V4P6_9ORTH</name>
<feature type="compositionally biased region" description="Polar residues" evidence="7">
    <location>
        <begin position="918"/>
        <end position="929"/>
    </location>
</feature>
<feature type="compositionally biased region" description="Basic and acidic residues" evidence="7">
    <location>
        <begin position="807"/>
        <end position="833"/>
    </location>
</feature>
<dbReference type="GO" id="GO:0016182">
    <property type="term" value="P:synaptic vesicle budding from endosome"/>
    <property type="evidence" value="ECO:0007669"/>
    <property type="project" value="TreeGrafter"/>
</dbReference>
<evidence type="ECO:0000256" key="4">
    <source>
        <dbReference type="ARBA" id="ARBA00022737"/>
    </source>
</evidence>
<dbReference type="GO" id="GO:0098830">
    <property type="term" value="C:presynaptic endosome"/>
    <property type="evidence" value="ECO:0007669"/>
    <property type="project" value="TreeGrafter"/>
</dbReference>
<accession>A0AAN9V4P6</accession>
<dbReference type="InterPro" id="IPR017105">
    <property type="entry name" value="AP3_complex_dsu"/>
</dbReference>
<dbReference type="InterPro" id="IPR010474">
    <property type="entry name" value="AP3D_dom_metazoa"/>
</dbReference>
<comment type="caution">
    <text evidence="9">The sequence shown here is derived from an EMBL/GenBank/DDBJ whole genome shotgun (WGS) entry which is preliminary data.</text>
</comment>
<dbReference type="GO" id="GO:0048499">
    <property type="term" value="P:synaptic vesicle membrane organization"/>
    <property type="evidence" value="ECO:0007669"/>
    <property type="project" value="TreeGrafter"/>
</dbReference>
<evidence type="ECO:0000313" key="10">
    <source>
        <dbReference type="Proteomes" id="UP001378592"/>
    </source>
</evidence>
<dbReference type="GO" id="GO:0043195">
    <property type="term" value="C:terminal bouton"/>
    <property type="evidence" value="ECO:0007669"/>
    <property type="project" value="TreeGrafter"/>
</dbReference>
<keyword evidence="10" id="KW-1185">Reference proteome</keyword>
<organism evidence="9 10">
    <name type="scientific">Gryllus longicercus</name>
    <dbReference type="NCBI Taxonomy" id="2509291"/>
    <lineage>
        <taxon>Eukaryota</taxon>
        <taxon>Metazoa</taxon>
        <taxon>Ecdysozoa</taxon>
        <taxon>Arthropoda</taxon>
        <taxon>Hexapoda</taxon>
        <taxon>Insecta</taxon>
        <taxon>Pterygota</taxon>
        <taxon>Neoptera</taxon>
        <taxon>Polyneoptera</taxon>
        <taxon>Orthoptera</taxon>
        <taxon>Ensifera</taxon>
        <taxon>Gryllidea</taxon>
        <taxon>Grylloidea</taxon>
        <taxon>Gryllidae</taxon>
        <taxon>Gryllinae</taxon>
        <taxon>Gryllus</taxon>
    </lineage>
</organism>
<feature type="compositionally biased region" description="Basic residues" evidence="7">
    <location>
        <begin position="847"/>
        <end position="856"/>
    </location>
</feature>
<evidence type="ECO:0000256" key="5">
    <source>
        <dbReference type="ARBA" id="ARBA00022927"/>
    </source>
</evidence>
<dbReference type="GO" id="GO:1904115">
    <property type="term" value="C:axon cytoplasm"/>
    <property type="evidence" value="ECO:0007669"/>
    <property type="project" value="GOC"/>
</dbReference>
<comment type="similarity">
    <text evidence="2">Belongs to the adaptor complexes large subunit family.</text>
</comment>
<dbReference type="GO" id="GO:0006896">
    <property type="term" value="P:Golgi to vacuole transport"/>
    <property type="evidence" value="ECO:0007669"/>
    <property type="project" value="TreeGrafter"/>
</dbReference>
<sequence>MALRKVKGNLERMFDKNLTDLVRGIRNNKDNEAKYIAQCIEEIKQELRQDNIAVKSNAVAKLTYLQMLGYDISWAGFNIIEVMSSSKFTYKRIGYLASSQSFHADTELLMLTTNMIRKDLNSQNLYDAGLALSGLSCFISADLSRDLANDIMTLLTSTKPYLRKKAVLMMYKVFLKFPEALRPAFPRLKEKLEDPDSGVQSAAVNVVCELARKNPKNYLSLAPVFFKLMTTSTNNWMLIKIIKLFGALTPLEPRLGKKLIEPLTNLIHSTSAMSLLYECINTVIAVLISISSGMPNHSASIQLCVQKLRILIEDSDQNLKYLGLLAMSKILKTHPKSVQAHKDLIMQCLDDKDESIRLRALDLLYGMVSKKNLMEIVKKLMVHMDKAEGTTYRDELLSKIIQICSQNNYQYITNFEWYVSVLVELTRMEGSQHGHLVATQMLDVAIRVQAIRHFTVQQMALLLDNVHFLTSGSAQSSTMAEVLYAAAWICGEFAEHLSEPQATLEAMLRSRVFALPGHIQAVYVQNILKLFANILTKAEENQDVDGINKLCEIVAANMPQFVSSADLEVQERASSALQLVQYLQKQVNKGDFGLASEVSALFVGELNPVAPKAQKKVQIPEGLDLDAWINDPPSESSEEDDDDDSAAVLRGINTTDIFVKSDRIVDGYYGLNNKSDKTPEPTEEELEMRRTARKLEQANNPHYLKSRANTKVKNDLNKNLSEDFFDVPVAEIELPVSLKVTGLASPDSYLNLDKRNKTQKKKKKKGKKERDASTDEEDDSYPLHVVNTDIGEMPEGAQLSDDDEDGDSRPNDDPHKALDINLDEPLRDEEKLPIRTHHLPDPVNHIIKSKKKHHKEKDKNKDRKERSKEHRKLKSKSKNKDRNPIEDEKLHGGDNLDLWLGHDPSGYQPVTSDGEKQAMTSEKLPTNSSRSEKGAGESVGSLGKSSKKEKKRSKELKKEKKSSLKMKEGYEEAAGISTPSKEVISDLQGQGLADLQGHSLPSDLPVDPPGGLPHVVTSYTKFAGDKTLQMMYECRLLPQESNQIVLSVLLSNQSQSLVKELDFSVCDTLAIKLIRGDCGNQYGIKLHFQLSPGSTSEAQFAFEVSDVTQPQKLRGTLTYIIEMSDGIASHEKLDFSLLLPCSSFMIGRLPHRDTVTDLLRGGQLTHRNSFAVSPVNRDFSQVLSLVCFRSHFTLVEQVEKTASLYSRSLLGHHVCLLLKADPSSSQISVDGKSNCESLLAALMGELRGFLQVPPA</sequence>
<gene>
    <name evidence="9" type="ORF">R5R35_006008</name>
</gene>
<dbReference type="Gene3D" id="1.25.10.10">
    <property type="entry name" value="Leucine-rich Repeat Variant"/>
    <property type="match status" value="1"/>
</dbReference>
<dbReference type="PANTHER" id="PTHR22781">
    <property type="entry name" value="DELTA ADAPTIN-RELATED"/>
    <property type="match status" value="1"/>
</dbReference>
<proteinExistence type="inferred from homology"/>
<feature type="compositionally biased region" description="Basic residues" evidence="7">
    <location>
        <begin position="945"/>
        <end position="955"/>
    </location>
</feature>
<dbReference type="GO" id="GO:0030123">
    <property type="term" value="C:AP-3 adaptor complex"/>
    <property type="evidence" value="ECO:0007669"/>
    <property type="project" value="InterPro"/>
</dbReference>
<feature type="compositionally biased region" description="Basic and acidic residues" evidence="7">
    <location>
        <begin position="857"/>
        <end position="868"/>
    </location>
</feature>
<keyword evidence="4" id="KW-0677">Repeat</keyword>
<evidence type="ECO:0000259" key="8">
    <source>
        <dbReference type="SMART" id="SM01354"/>
    </source>
</evidence>
<feature type="compositionally biased region" description="Basic and acidic residues" evidence="7">
    <location>
        <begin position="956"/>
        <end position="970"/>
    </location>
</feature>
<evidence type="ECO:0000313" key="9">
    <source>
        <dbReference type="EMBL" id="KAK7788382.1"/>
    </source>
</evidence>
<dbReference type="SMART" id="SM01354">
    <property type="entry name" value="BLVR"/>
    <property type="match status" value="1"/>
</dbReference>
<dbReference type="Pfam" id="PF26171">
    <property type="entry name" value="Mu_AP3"/>
    <property type="match status" value="1"/>
</dbReference>
<dbReference type="Pfam" id="PF01602">
    <property type="entry name" value="Adaptin_N"/>
    <property type="match status" value="1"/>
</dbReference>
<dbReference type="GO" id="GO:0048490">
    <property type="term" value="P:anterograde synaptic vesicle transport"/>
    <property type="evidence" value="ECO:0007669"/>
    <property type="project" value="TreeGrafter"/>
</dbReference>
<dbReference type="EMBL" id="JAZDUA010001154">
    <property type="protein sequence ID" value="KAK7788382.1"/>
    <property type="molecule type" value="Genomic_DNA"/>
</dbReference>
<dbReference type="Pfam" id="PF06375">
    <property type="entry name" value="AP3D1"/>
    <property type="match status" value="1"/>
</dbReference>
<evidence type="ECO:0000256" key="1">
    <source>
        <dbReference type="ARBA" id="ARBA00004308"/>
    </source>
</evidence>
<dbReference type="InterPro" id="IPR016024">
    <property type="entry name" value="ARM-type_fold"/>
</dbReference>
<feature type="region of interest" description="Disordered" evidence="7">
    <location>
        <begin position="625"/>
        <end position="644"/>
    </location>
</feature>
<dbReference type="PANTHER" id="PTHR22781:SF12">
    <property type="entry name" value="AP-3 COMPLEX SUBUNIT DELTA-1"/>
    <property type="match status" value="1"/>
</dbReference>
<keyword evidence="6" id="KW-0472">Membrane</keyword>
<feature type="compositionally biased region" description="Basic and acidic residues" evidence="7">
    <location>
        <begin position="878"/>
        <end position="894"/>
    </location>
</feature>
<keyword evidence="5" id="KW-0653">Protein transport</keyword>
<evidence type="ECO:0000256" key="7">
    <source>
        <dbReference type="SAM" id="MobiDB-lite"/>
    </source>
</evidence>
<dbReference type="FunFam" id="1.25.10.10:FF:000055">
    <property type="entry name" value="AP-3 complex subunit delta"/>
    <property type="match status" value="1"/>
</dbReference>
<feature type="region of interest" description="Disordered" evidence="7">
    <location>
        <begin position="746"/>
        <end position="977"/>
    </location>
</feature>
<reference evidence="9 10" key="1">
    <citation type="submission" date="2024-03" db="EMBL/GenBank/DDBJ databases">
        <title>The genome assembly and annotation of the cricket Gryllus longicercus Weissman &amp; Gray.</title>
        <authorList>
            <person name="Szrajer S."/>
            <person name="Gray D."/>
            <person name="Ylla G."/>
        </authorList>
    </citation>
    <scope>NUCLEOTIDE SEQUENCE [LARGE SCALE GENOMIC DNA]</scope>
    <source>
        <strain evidence="9">DAG 2021-001</strain>
        <tissue evidence="9">Whole body minus gut</tissue>
    </source>
</reference>
<evidence type="ECO:0000256" key="6">
    <source>
        <dbReference type="ARBA" id="ARBA00023136"/>
    </source>
</evidence>
<dbReference type="InterPro" id="IPR011989">
    <property type="entry name" value="ARM-like"/>
</dbReference>
<dbReference type="AlphaFoldDB" id="A0AAN9V4P6"/>
<feature type="compositionally biased region" description="Basic residues" evidence="7">
    <location>
        <begin position="757"/>
        <end position="767"/>
    </location>
</feature>
<protein>
    <recommendedName>
        <fullName evidence="8">AP-3 complex subunit delta domain-containing protein</fullName>
    </recommendedName>
</protein>
<dbReference type="GO" id="GO:0006623">
    <property type="term" value="P:protein targeting to vacuole"/>
    <property type="evidence" value="ECO:0007669"/>
    <property type="project" value="TreeGrafter"/>
</dbReference>
<dbReference type="InterPro" id="IPR058898">
    <property type="entry name" value="Mu_AP3"/>
</dbReference>
<dbReference type="GO" id="GO:0098943">
    <property type="term" value="P:neurotransmitter receptor transport, postsynaptic endosome to lysosome"/>
    <property type="evidence" value="ECO:0007669"/>
    <property type="project" value="TreeGrafter"/>
</dbReference>
<dbReference type="SUPFAM" id="SSF48371">
    <property type="entry name" value="ARM repeat"/>
    <property type="match status" value="1"/>
</dbReference>
<feature type="domain" description="AP-3 complex subunit delta" evidence="8">
    <location>
        <begin position="681"/>
        <end position="823"/>
    </location>
</feature>